<evidence type="ECO:0000256" key="4">
    <source>
        <dbReference type="ARBA" id="ARBA00022622"/>
    </source>
</evidence>
<dbReference type="Gene3D" id="2.60.40.1910">
    <property type="match status" value="1"/>
</dbReference>
<dbReference type="InterPro" id="IPR001930">
    <property type="entry name" value="Peptidase_M1"/>
</dbReference>
<comment type="cofactor">
    <cofactor evidence="1">
        <name>Zn(2+)</name>
        <dbReference type="ChEBI" id="CHEBI:29105"/>
    </cofactor>
</comment>
<evidence type="ECO:0000256" key="7">
    <source>
        <dbReference type="ARBA" id="ARBA00022801"/>
    </source>
</evidence>
<proteinExistence type="inferred from homology"/>
<dbReference type="InterPro" id="IPR050344">
    <property type="entry name" value="Peptidase_M1_aminopeptidases"/>
</dbReference>
<feature type="region of interest" description="Disordered" evidence="11">
    <location>
        <begin position="662"/>
        <end position="691"/>
    </location>
</feature>
<dbReference type="Pfam" id="PF17900">
    <property type="entry name" value="Peptidase_M1_N"/>
    <property type="match status" value="1"/>
</dbReference>
<sequence length="1224" mass="136343">MDGIQMEPIGKYKADRNGSAKAAAWRNMVDQDLDDVAFLADTDKAREARELRETPVAVCSQRRALCLAALVFSAMFATALLVVYATPQADCPCAGENPLIPGQPPTGAETNTAAANKDRIASNGQVFPWRGARLPTSVIPKHYSLWLHPNLTTGELRGEVSIDFKLDRDTSFVVLNVRDMNVTERALFKTGGALGPKVAKALDYPAADQTYIEFKEKLRRKYNYTLSLRFITKLERNGKHRGFFITGTQKHRCAISRFWLTHARSAFPCLDEPHMRATFKLTIVRDRFHVSLTNMPIMATEEAGFYLGHRLLQDEFVQSLPMPPHMVSLAVCRLQRRAAPALPTEATLTPSIEPITTLEPEEIDEDVLPPPEISLYSDQQAILDESGPLLEWVQKTIQQLSYELNTSYPLPKFDIVVVESGNPYSEGWGLITLSPGTLTETKTIARLLAQQWFGGLVSPRWWSSQWLMEALTSVLAEKAPPLGDSAPQTEEDALLLDHVLPALRLDSSNSVRAVASPRLERSDIESASDELSLHKGAAIVSMAIEAAGEAAGRAALARLLKYHRAASADARDLWRALQHDGGGMASGEDSVRAHAWDGWCERPGYPLLSATAQGDDVILKQERFVMTADPPTMDREMAENLLLTADLRFDLDELFYEPENITDPYDDVNATTTPPPPTTTTRRPPTTKPPPAHKWVIPLTFMVGPVEDEDEEMENVTKLFKNVTESMQNGTWYDLVNDTKPAKKSRWAEHQVHLLWMNDTQMVIPDLGKHKWVRYNVGARGLYRVAPQDRNGESAETAAQRAAELYSTGGPAERALMLDDAFVLSRAGRLPASRAVAALRELGNERHWAPWRVVVGQASWWRELLRLRASGPKLRELLRNLHPKVTQHSSEQPWLSGALLTAGVEWENPEVTKQALQMFDAWWKKNESIPEIYQEGAFTAGVRTHGVPAWRVIWRALCDTTRAPRANTPAPLPRAMLAALAASSDDWLFYRFAYTVLSPEAQRGPDWRLWVTTLCSATCRWRGAGAIWRVVGISRAPPPLPLPPAALHAAARCMHLPHDYHRSRKVLNRNHHHHHHQPINVPTAGAQAFPMDGIGRLGHDPPRGPSADWRVLTTADAAGTNGLTCLPKHGGVRDSEFSVTHPMTDHCESCLTSAIAAERAKHLRHRAPILGTIIINLIYRFQFKELFGELRGAQAALDTIALNAAWVERADADLLLYFRATDKH</sequence>
<evidence type="ECO:0000259" key="15">
    <source>
        <dbReference type="Pfam" id="PF17900"/>
    </source>
</evidence>
<evidence type="ECO:0000256" key="5">
    <source>
        <dbReference type="ARBA" id="ARBA00022670"/>
    </source>
</evidence>
<keyword evidence="4" id="KW-0336">GPI-anchor</keyword>
<feature type="domain" description="Peptidase M1 membrane alanine aminopeptidase" evidence="13">
    <location>
        <begin position="390"/>
        <end position="580"/>
    </location>
</feature>
<dbReference type="PANTHER" id="PTHR11533:SF299">
    <property type="entry name" value="AMINOPEPTIDASE"/>
    <property type="match status" value="1"/>
</dbReference>
<evidence type="ECO:0000313" key="17">
    <source>
        <dbReference type="Proteomes" id="UP001153292"/>
    </source>
</evidence>
<keyword evidence="6" id="KW-0479">Metal-binding</keyword>
<dbReference type="Proteomes" id="UP001153292">
    <property type="component" value="Chromosome 27"/>
</dbReference>
<dbReference type="InterPro" id="IPR042097">
    <property type="entry name" value="Aminopeptidase_N-like_N_sf"/>
</dbReference>
<keyword evidence="12" id="KW-0472">Membrane</keyword>
<evidence type="ECO:0000259" key="14">
    <source>
        <dbReference type="Pfam" id="PF11838"/>
    </source>
</evidence>
<dbReference type="EMBL" id="OU963920">
    <property type="protein sequence ID" value="CAH0404026.1"/>
    <property type="molecule type" value="Genomic_DNA"/>
</dbReference>
<protein>
    <recommendedName>
        <fullName evidence="18">Peptidase M1 membrane alanine aminopeptidase domain-containing protein</fullName>
    </recommendedName>
</protein>
<evidence type="ECO:0008006" key="18">
    <source>
        <dbReference type="Google" id="ProtNLM"/>
    </source>
</evidence>
<dbReference type="InterPro" id="IPR014782">
    <property type="entry name" value="Peptidase_M1_dom"/>
</dbReference>
<keyword evidence="5" id="KW-0645">Protease</keyword>
<keyword evidence="9" id="KW-0482">Metalloprotease</keyword>
<evidence type="ECO:0000256" key="6">
    <source>
        <dbReference type="ARBA" id="ARBA00022723"/>
    </source>
</evidence>
<name>A0ABN8B474_CHISP</name>
<dbReference type="PRINTS" id="PR00756">
    <property type="entry name" value="ALADIPTASE"/>
</dbReference>
<keyword evidence="4" id="KW-0325">Glycoprotein</keyword>
<evidence type="ECO:0000256" key="12">
    <source>
        <dbReference type="SAM" id="Phobius"/>
    </source>
</evidence>
<feature type="domain" description="ERAP1-like C-terminal" evidence="14">
    <location>
        <begin position="772"/>
        <end position="1012"/>
    </location>
</feature>
<dbReference type="InterPro" id="IPR024571">
    <property type="entry name" value="ERAP1-like_C_dom"/>
</dbReference>
<evidence type="ECO:0000259" key="13">
    <source>
        <dbReference type="Pfam" id="PF01433"/>
    </source>
</evidence>
<keyword evidence="12" id="KW-1133">Transmembrane helix</keyword>
<keyword evidence="8" id="KW-0862">Zinc</keyword>
<keyword evidence="12" id="KW-0812">Transmembrane</keyword>
<evidence type="ECO:0000313" key="16">
    <source>
        <dbReference type="EMBL" id="CAH0404026.1"/>
    </source>
</evidence>
<dbReference type="SUPFAM" id="SSF55486">
    <property type="entry name" value="Metalloproteases ('zincins'), catalytic domain"/>
    <property type="match status" value="1"/>
</dbReference>
<evidence type="ECO:0000256" key="3">
    <source>
        <dbReference type="ARBA" id="ARBA00010136"/>
    </source>
</evidence>
<dbReference type="InterPro" id="IPR045357">
    <property type="entry name" value="Aminopeptidase_N-like_N"/>
</dbReference>
<dbReference type="Gene3D" id="1.10.390.10">
    <property type="entry name" value="Neutral Protease Domain 2"/>
    <property type="match status" value="1"/>
</dbReference>
<keyword evidence="7" id="KW-0378">Hydrolase</keyword>
<evidence type="ECO:0000256" key="1">
    <source>
        <dbReference type="ARBA" id="ARBA00001947"/>
    </source>
</evidence>
<comment type="subcellular location">
    <subcellularLocation>
        <location evidence="2">Cell membrane</location>
        <topology evidence="2">Lipid-anchor</topology>
        <topology evidence="2">GPI-anchor</topology>
    </subcellularLocation>
</comment>
<evidence type="ECO:0000256" key="10">
    <source>
        <dbReference type="ARBA" id="ARBA00023288"/>
    </source>
</evidence>
<dbReference type="PANTHER" id="PTHR11533">
    <property type="entry name" value="PROTEASE M1 ZINC METALLOPROTEASE"/>
    <property type="match status" value="1"/>
</dbReference>
<dbReference type="SUPFAM" id="SSF63737">
    <property type="entry name" value="Leukotriene A4 hydrolase N-terminal domain"/>
    <property type="match status" value="1"/>
</dbReference>
<dbReference type="Gene3D" id="1.25.50.20">
    <property type="match status" value="1"/>
</dbReference>
<dbReference type="InterPro" id="IPR027268">
    <property type="entry name" value="Peptidase_M4/M1_CTD_sf"/>
</dbReference>
<feature type="transmembrane region" description="Helical" evidence="12">
    <location>
        <begin position="64"/>
        <end position="85"/>
    </location>
</feature>
<comment type="similarity">
    <text evidence="3">Belongs to the peptidase M1 family.</text>
</comment>
<feature type="domain" description="Aminopeptidase N-like N-terminal" evidence="15">
    <location>
        <begin position="140"/>
        <end position="323"/>
    </location>
</feature>
<dbReference type="Gene3D" id="2.60.40.1730">
    <property type="entry name" value="tricorn interacting facor f3 domain"/>
    <property type="match status" value="1"/>
</dbReference>
<gene>
    <name evidence="16" type="ORF">CHILSU_LOCUS7329</name>
</gene>
<accession>A0ABN8B474</accession>
<reference evidence="16" key="1">
    <citation type="submission" date="2021-12" db="EMBL/GenBank/DDBJ databases">
        <authorList>
            <person name="King R."/>
        </authorList>
    </citation>
    <scope>NUCLEOTIDE SEQUENCE</scope>
</reference>
<evidence type="ECO:0000256" key="11">
    <source>
        <dbReference type="SAM" id="MobiDB-lite"/>
    </source>
</evidence>
<organism evidence="16 17">
    <name type="scientific">Chilo suppressalis</name>
    <name type="common">Asiatic rice borer moth</name>
    <dbReference type="NCBI Taxonomy" id="168631"/>
    <lineage>
        <taxon>Eukaryota</taxon>
        <taxon>Metazoa</taxon>
        <taxon>Ecdysozoa</taxon>
        <taxon>Arthropoda</taxon>
        <taxon>Hexapoda</taxon>
        <taxon>Insecta</taxon>
        <taxon>Pterygota</taxon>
        <taxon>Neoptera</taxon>
        <taxon>Endopterygota</taxon>
        <taxon>Lepidoptera</taxon>
        <taxon>Glossata</taxon>
        <taxon>Ditrysia</taxon>
        <taxon>Pyraloidea</taxon>
        <taxon>Crambidae</taxon>
        <taxon>Crambinae</taxon>
        <taxon>Chilo</taxon>
    </lineage>
</organism>
<evidence type="ECO:0000256" key="9">
    <source>
        <dbReference type="ARBA" id="ARBA00023049"/>
    </source>
</evidence>
<dbReference type="Pfam" id="PF01433">
    <property type="entry name" value="Peptidase_M1"/>
    <property type="match status" value="1"/>
</dbReference>
<dbReference type="Pfam" id="PF11838">
    <property type="entry name" value="ERAP1_C"/>
    <property type="match status" value="1"/>
</dbReference>
<evidence type="ECO:0000256" key="8">
    <source>
        <dbReference type="ARBA" id="ARBA00022833"/>
    </source>
</evidence>
<evidence type="ECO:0000256" key="2">
    <source>
        <dbReference type="ARBA" id="ARBA00004609"/>
    </source>
</evidence>
<keyword evidence="10" id="KW-0449">Lipoprotein</keyword>
<keyword evidence="17" id="KW-1185">Reference proteome</keyword>